<keyword evidence="2" id="KW-1185">Reference proteome</keyword>
<gene>
    <name evidence="1" type="ORF">PUN28_011450</name>
</gene>
<sequence length="66" mass="7794">MNAIESRLVEIFQIRLCRVRFEIGYMHQGMQHHRRTSSVLSLRLPSTLLTELHLHPSNCHRLSVIM</sequence>
<comment type="caution">
    <text evidence="1">The sequence shown here is derived from an EMBL/GenBank/DDBJ whole genome shotgun (WGS) entry which is preliminary data.</text>
</comment>
<dbReference type="AlphaFoldDB" id="A0AAW2FH92"/>
<organism evidence="1 2">
    <name type="scientific">Cardiocondyla obscurior</name>
    <dbReference type="NCBI Taxonomy" id="286306"/>
    <lineage>
        <taxon>Eukaryota</taxon>
        <taxon>Metazoa</taxon>
        <taxon>Ecdysozoa</taxon>
        <taxon>Arthropoda</taxon>
        <taxon>Hexapoda</taxon>
        <taxon>Insecta</taxon>
        <taxon>Pterygota</taxon>
        <taxon>Neoptera</taxon>
        <taxon>Endopterygota</taxon>
        <taxon>Hymenoptera</taxon>
        <taxon>Apocrita</taxon>
        <taxon>Aculeata</taxon>
        <taxon>Formicoidea</taxon>
        <taxon>Formicidae</taxon>
        <taxon>Myrmicinae</taxon>
        <taxon>Cardiocondyla</taxon>
    </lineage>
</organism>
<name>A0AAW2FH92_9HYME</name>
<evidence type="ECO:0000313" key="1">
    <source>
        <dbReference type="EMBL" id="KAL0114146.1"/>
    </source>
</evidence>
<accession>A0AAW2FH92</accession>
<dbReference type="Proteomes" id="UP001430953">
    <property type="component" value="Unassembled WGS sequence"/>
</dbReference>
<reference evidence="1 2" key="1">
    <citation type="submission" date="2023-03" db="EMBL/GenBank/DDBJ databases">
        <title>High recombination rates correlate with genetic variation in Cardiocondyla obscurior ants.</title>
        <authorList>
            <person name="Errbii M."/>
        </authorList>
    </citation>
    <scope>NUCLEOTIDE SEQUENCE [LARGE SCALE GENOMIC DNA]</scope>
    <source>
        <strain evidence="1">Alpha-2009</strain>
        <tissue evidence="1">Whole body</tissue>
    </source>
</reference>
<evidence type="ECO:0000313" key="2">
    <source>
        <dbReference type="Proteomes" id="UP001430953"/>
    </source>
</evidence>
<dbReference type="EMBL" id="JADYXP020000011">
    <property type="protein sequence ID" value="KAL0114146.1"/>
    <property type="molecule type" value="Genomic_DNA"/>
</dbReference>
<proteinExistence type="predicted"/>
<protein>
    <submittedName>
        <fullName evidence="1">Uncharacterized protein</fullName>
    </submittedName>
</protein>